<organism evidence="1 2">
    <name type="scientific">Candidatus Nasuia deltocephalincola</name>
    <dbReference type="NCBI Taxonomy" id="1160784"/>
    <lineage>
        <taxon>Bacteria</taxon>
        <taxon>Pseudomonadati</taxon>
        <taxon>Pseudomonadota</taxon>
        <taxon>Betaproteobacteria</taxon>
        <taxon>Candidatus Nasuia</taxon>
    </lineage>
</organism>
<protein>
    <submittedName>
        <fullName evidence="1">Uncharacterized protein</fullName>
    </submittedName>
</protein>
<name>A0A975A3Z0_9PROT</name>
<dbReference type="InterPro" id="IPR036726">
    <property type="entry name" value="GTP1_OBG_dom_sf"/>
</dbReference>
<keyword evidence="2" id="KW-1185">Reference proteome</keyword>
<sequence>MKNSLKSSNGCKAKSIWKNGKGGKNLILRIPLNSTLINLLNNKFLKIRNLDKKFIFIKSSASGISKTKILKYKTWGAKGVFRSIALLIKNKIDFMLIGFFNSGKSSFLFNFYKKKNIKYLFIIKVLKTVFYII</sequence>
<dbReference type="EMBL" id="CP024850">
    <property type="protein sequence ID" value="QSF25238.1"/>
    <property type="molecule type" value="Genomic_DNA"/>
</dbReference>
<evidence type="ECO:0000313" key="2">
    <source>
        <dbReference type="Proteomes" id="UP000663075"/>
    </source>
</evidence>
<dbReference type="SUPFAM" id="SSF82051">
    <property type="entry name" value="Obg GTP-binding protein N-terminal domain"/>
    <property type="match status" value="1"/>
</dbReference>
<reference evidence="1" key="1">
    <citation type="submission" date="2017-11" db="EMBL/GenBank/DDBJ databases">
        <authorList>
            <person name="Jian Z."/>
        </authorList>
    </citation>
    <scope>NUCLEOTIDE SEQUENCE</scope>
    <source>
        <strain evidence="1">YC</strain>
    </source>
</reference>
<dbReference type="AlphaFoldDB" id="A0A975A3Z0"/>
<accession>A0A975A3Z0</accession>
<evidence type="ECO:0000313" key="1">
    <source>
        <dbReference type="EMBL" id="QSF25238.1"/>
    </source>
</evidence>
<proteinExistence type="predicted"/>
<dbReference type="Proteomes" id="UP000663075">
    <property type="component" value="Chromosome"/>
</dbReference>
<gene>
    <name evidence="1" type="ORF">CU086_00080</name>
</gene>